<evidence type="ECO:0000313" key="1">
    <source>
        <dbReference type="EMBL" id="WHI59619.1"/>
    </source>
</evidence>
<dbReference type="Proteomes" id="UP001223261">
    <property type="component" value="Chromosome"/>
</dbReference>
<dbReference type="AlphaFoldDB" id="A0AAX3W375"/>
<sequence length="104" mass="12301">MVKLSFEITDIEGFCTNGKKGIVGKRMYNVIDCYDLTVLKANLNDRFYEDYLYPEQFINNVYIKIFKGKELESLIIFKQSSTADNAREYKVNQICLYLDYFFQS</sequence>
<dbReference type="RefSeq" id="WP_282861971.1">
    <property type="nucleotide sequence ID" value="NZ_CP118848.1"/>
</dbReference>
<protein>
    <submittedName>
        <fullName evidence="1">Uncharacterized protein</fullName>
    </submittedName>
</protein>
<organism evidence="1 2">
    <name type="scientific">Mammaliicoccus lentus</name>
    <name type="common">Staphylococcus lentus</name>
    <dbReference type="NCBI Taxonomy" id="42858"/>
    <lineage>
        <taxon>Bacteria</taxon>
        <taxon>Bacillati</taxon>
        <taxon>Bacillota</taxon>
        <taxon>Bacilli</taxon>
        <taxon>Bacillales</taxon>
        <taxon>Staphylococcaceae</taxon>
        <taxon>Mammaliicoccus</taxon>
    </lineage>
</organism>
<gene>
    <name evidence="1" type="ORF">PYH69_13020</name>
</gene>
<reference evidence="1" key="1">
    <citation type="journal article" date="2023" name="Antibiotics">
        <title>Prevalence and Molecular Characterization of Methicillin-Resistant Staphylococci (MRS) and Mammaliicocci (MRM) in Dromedary Camels from Algeria: First Detection of SCCmec-mecC Hybrid in Methicillin-Resistant Mammaliicoccus lentus.</title>
        <authorList>
            <person name="Belhout C."/>
            <person name="Boyen F."/>
            <person name="Vereecke N."/>
            <person name="Theuns S."/>
            <person name="Taibi N."/>
            <person name="Stegger M."/>
            <person name="de la Fe-Rodriguez P.Y."/>
            <person name="Bouayad L."/>
            <person name="Elgroud R."/>
            <person name="Butaye P."/>
        </authorList>
    </citation>
    <scope>NUCLEOTIDE SEQUENCE</scope>
    <source>
        <strain evidence="1">7048</strain>
    </source>
</reference>
<accession>A0AAX3W375</accession>
<proteinExistence type="predicted"/>
<dbReference type="EMBL" id="CP118848">
    <property type="protein sequence ID" value="WHI59619.1"/>
    <property type="molecule type" value="Genomic_DNA"/>
</dbReference>
<name>A0AAX3W375_MAMLE</name>
<evidence type="ECO:0000313" key="2">
    <source>
        <dbReference type="Proteomes" id="UP001223261"/>
    </source>
</evidence>